<reference evidence="3 4" key="1">
    <citation type="journal article" date="2021" name="Nat. Commun.">
        <title>Incipient diploidization of the medicinal plant Perilla within 10,000 years.</title>
        <authorList>
            <person name="Zhang Y."/>
            <person name="Shen Q."/>
            <person name="Leng L."/>
            <person name="Zhang D."/>
            <person name="Chen S."/>
            <person name="Shi Y."/>
            <person name="Ning Z."/>
            <person name="Chen S."/>
        </authorList>
    </citation>
    <scope>NUCLEOTIDE SEQUENCE [LARGE SCALE GENOMIC DNA]</scope>
    <source>
        <strain evidence="4">cv. PC099</strain>
    </source>
</reference>
<dbReference type="SUPFAM" id="SSF53474">
    <property type="entry name" value="alpha/beta-Hydrolases"/>
    <property type="match status" value="1"/>
</dbReference>
<dbReference type="GO" id="GO:0016787">
    <property type="term" value="F:hydrolase activity"/>
    <property type="evidence" value="ECO:0007669"/>
    <property type="project" value="InterPro"/>
</dbReference>
<protein>
    <recommendedName>
        <fullName evidence="2">Alpha/beta hydrolase fold-3 domain-containing protein</fullName>
    </recommendedName>
</protein>
<sequence>MAANENELEFEFLPYIRVYKNGNIVRLKGEDTIPAGTDPHTGVSSKDVTNIIPETEVYVRIYVPKISTNNQKFPLLVYYHGGAFLVQTPSSPTYHNYLNALVAKSQVIAVSVHYRRAPEHHLPAAYEDSWAALHWVASHCNGDGPEAMLNHHADFRRVFLGGDSAGGNIVHNLAMAAGNPDGGLNVGILGIALVDPFFWGSDPIEAEELDSGKKAYVDRLWGAVCPSCPLDDPWINPLAEGGPSLVGLGCWRVLVTVAEKDLLKDRGWLYFQVLSRSGWLGAVEIDETEGEEHCFHLDNLESEKAKERMRKMADFFNRDLPPMAFQ</sequence>
<dbReference type="Proteomes" id="UP001190926">
    <property type="component" value="Unassembled WGS sequence"/>
</dbReference>
<dbReference type="InterPro" id="IPR013094">
    <property type="entry name" value="AB_hydrolase_3"/>
</dbReference>
<dbReference type="EMBL" id="SDAM02000115">
    <property type="protein sequence ID" value="KAH6828957.1"/>
    <property type="molecule type" value="Genomic_DNA"/>
</dbReference>
<comment type="similarity">
    <text evidence="1">Belongs to the 'GDXG' lipolytic enzyme family.</text>
</comment>
<organism evidence="3 4">
    <name type="scientific">Perilla frutescens var. hirtella</name>
    <name type="common">Perilla citriodora</name>
    <name type="synonym">Perilla setoyensis</name>
    <dbReference type="NCBI Taxonomy" id="608512"/>
    <lineage>
        <taxon>Eukaryota</taxon>
        <taxon>Viridiplantae</taxon>
        <taxon>Streptophyta</taxon>
        <taxon>Embryophyta</taxon>
        <taxon>Tracheophyta</taxon>
        <taxon>Spermatophyta</taxon>
        <taxon>Magnoliopsida</taxon>
        <taxon>eudicotyledons</taxon>
        <taxon>Gunneridae</taxon>
        <taxon>Pentapetalae</taxon>
        <taxon>asterids</taxon>
        <taxon>lamiids</taxon>
        <taxon>Lamiales</taxon>
        <taxon>Lamiaceae</taxon>
        <taxon>Nepetoideae</taxon>
        <taxon>Elsholtzieae</taxon>
        <taxon>Perilla</taxon>
    </lineage>
</organism>
<dbReference type="InterPro" id="IPR050466">
    <property type="entry name" value="Carboxylest/Gibb_receptor"/>
</dbReference>
<dbReference type="PANTHER" id="PTHR23024:SF458">
    <property type="entry name" value="ALPHA_BETA HYDROLASE FOLD-3 DOMAIN-CONTAINING PROTEIN"/>
    <property type="match status" value="1"/>
</dbReference>
<name>A0AAD4P7T8_PERFH</name>
<evidence type="ECO:0000313" key="4">
    <source>
        <dbReference type="Proteomes" id="UP001190926"/>
    </source>
</evidence>
<dbReference type="PANTHER" id="PTHR23024">
    <property type="entry name" value="ARYLACETAMIDE DEACETYLASE"/>
    <property type="match status" value="1"/>
</dbReference>
<gene>
    <name evidence="3" type="ORF">C2S53_000868</name>
</gene>
<dbReference type="Gene3D" id="3.40.50.1820">
    <property type="entry name" value="alpha/beta hydrolase"/>
    <property type="match status" value="1"/>
</dbReference>
<dbReference type="AlphaFoldDB" id="A0AAD4P7T8"/>
<feature type="domain" description="Alpha/beta hydrolase fold-3" evidence="2">
    <location>
        <begin position="76"/>
        <end position="296"/>
    </location>
</feature>
<proteinExistence type="inferred from homology"/>
<accession>A0AAD4P7T8</accession>
<evidence type="ECO:0000313" key="3">
    <source>
        <dbReference type="EMBL" id="KAH6828957.1"/>
    </source>
</evidence>
<evidence type="ECO:0000259" key="2">
    <source>
        <dbReference type="Pfam" id="PF07859"/>
    </source>
</evidence>
<evidence type="ECO:0000256" key="1">
    <source>
        <dbReference type="ARBA" id="ARBA00010515"/>
    </source>
</evidence>
<dbReference type="InterPro" id="IPR029058">
    <property type="entry name" value="AB_hydrolase_fold"/>
</dbReference>
<comment type="caution">
    <text evidence="3">The sequence shown here is derived from an EMBL/GenBank/DDBJ whole genome shotgun (WGS) entry which is preliminary data.</text>
</comment>
<dbReference type="Pfam" id="PF07859">
    <property type="entry name" value="Abhydrolase_3"/>
    <property type="match status" value="1"/>
</dbReference>
<keyword evidence="4" id="KW-1185">Reference proteome</keyword>